<dbReference type="GO" id="GO:0015074">
    <property type="term" value="P:DNA integration"/>
    <property type="evidence" value="ECO:0007669"/>
    <property type="project" value="UniProtKB-KW"/>
</dbReference>
<feature type="region of interest" description="Disordered" evidence="11">
    <location>
        <begin position="356"/>
        <end position="392"/>
    </location>
</feature>
<dbReference type="Proteomes" id="UP001274896">
    <property type="component" value="Unassembled WGS sequence"/>
</dbReference>
<keyword evidence="8" id="KW-0694">RNA-binding</keyword>
<evidence type="ECO:0000256" key="6">
    <source>
        <dbReference type="ARBA" id="ARBA00022759"/>
    </source>
</evidence>
<dbReference type="InterPro" id="IPR041577">
    <property type="entry name" value="RT_RNaseH_2"/>
</dbReference>
<keyword evidence="4" id="KW-0548">Nucleotidyltransferase</keyword>
<dbReference type="InterPro" id="IPR050951">
    <property type="entry name" value="Retrovirus_Pol_polyprotein"/>
</dbReference>
<dbReference type="GO" id="GO:0016779">
    <property type="term" value="F:nucleotidyltransferase activity"/>
    <property type="evidence" value="ECO:0007669"/>
    <property type="project" value="UniProtKB-KW"/>
</dbReference>
<dbReference type="Pfam" id="PF00078">
    <property type="entry name" value="RVT_1"/>
    <property type="match status" value="2"/>
</dbReference>
<organism evidence="13 14">
    <name type="scientific">Hemibagrus guttatus</name>
    <dbReference type="NCBI Taxonomy" id="175788"/>
    <lineage>
        <taxon>Eukaryota</taxon>
        <taxon>Metazoa</taxon>
        <taxon>Chordata</taxon>
        <taxon>Craniata</taxon>
        <taxon>Vertebrata</taxon>
        <taxon>Euteleostomi</taxon>
        <taxon>Actinopterygii</taxon>
        <taxon>Neopterygii</taxon>
        <taxon>Teleostei</taxon>
        <taxon>Ostariophysi</taxon>
        <taxon>Siluriformes</taxon>
        <taxon>Bagridae</taxon>
        <taxon>Hemibagrus</taxon>
    </lineage>
</organism>
<dbReference type="GO" id="GO:0006508">
    <property type="term" value="P:proteolysis"/>
    <property type="evidence" value="ECO:0007669"/>
    <property type="project" value="InterPro"/>
</dbReference>
<evidence type="ECO:0000256" key="7">
    <source>
        <dbReference type="ARBA" id="ARBA00022842"/>
    </source>
</evidence>
<dbReference type="Gene3D" id="3.10.10.10">
    <property type="entry name" value="HIV Type 1 Reverse Transcriptase, subunit A, domain 1"/>
    <property type="match status" value="1"/>
</dbReference>
<keyword evidence="3" id="KW-0808">Transferase</keyword>
<evidence type="ECO:0000256" key="3">
    <source>
        <dbReference type="ARBA" id="ARBA00022679"/>
    </source>
</evidence>
<dbReference type="GO" id="GO:0004190">
    <property type="term" value="F:aspartic-type endopeptidase activity"/>
    <property type="evidence" value="ECO:0007669"/>
    <property type="project" value="InterPro"/>
</dbReference>
<keyword evidence="9" id="KW-0229">DNA integration</keyword>
<dbReference type="CDD" id="cd00303">
    <property type="entry name" value="retropepsin_like"/>
    <property type="match status" value="1"/>
</dbReference>
<evidence type="ECO:0000256" key="5">
    <source>
        <dbReference type="ARBA" id="ARBA00022722"/>
    </source>
</evidence>
<evidence type="ECO:0000256" key="4">
    <source>
        <dbReference type="ARBA" id="ARBA00022695"/>
    </source>
</evidence>
<dbReference type="PROSITE" id="PS50878">
    <property type="entry name" value="RT_POL"/>
    <property type="match status" value="2"/>
</dbReference>
<keyword evidence="7" id="KW-0460">Magnesium</keyword>
<dbReference type="Gene3D" id="2.40.70.10">
    <property type="entry name" value="Acid Proteases"/>
    <property type="match status" value="1"/>
</dbReference>
<feature type="domain" description="Reverse transcriptase" evidence="12">
    <location>
        <begin position="799"/>
        <end position="978"/>
    </location>
</feature>
<dbReference type="CDD" id="cd09274">
    <property type="entry name" value="RNase_HI_RT_Ty3"/>
    <property type="match status" value="1"/>
</dbReference>
<keyword evidence="6" id="KW-0378">Hydrolase</keyword>
<protein>
    <recommendedName>
        <fullName evidence="2">ribonuclease H</fullName>
        <ecNumber evidence="2">3.1.26.4</ecNumber>
    </recommendedName>
</protein>
<dbReference type="PROSITE" id="PS00141">
    <property type="entry name" value="ASP_PROTEASE"/>
    <property type="match status" value="1"/>
</dbReference>
<comment type="similarity">
    <text evidence="1">Belongs to the beta type-B retroviral polymerase family. HERV class-II K(HML-2) pol subfamily.</text>
</comment>
<evidence type="ECO:0000256" key="10">
    <source>
        <dbReference type="ARBA" id="ARBA00023268"/>
    </source>
</evidence>
<evidence type="ECO:0000256" key="1">
    <source>
        <dbReference type="ARBA" id="ARBA00010879"/>
    </source>
</evidence>
<evidence type="ECO:0000313" key="14">
    <source>
        <dbReference type="Proteomes" id="UP001274896"/>
    </source>
</evidence>
<dbReference type="CDD" id="cd01647">
    <property type="entry name" value="RT_LTR"/>
    <property type="match status" value="1"/>
</dbReference>
<evidence type="ECO:0000256" key="8">
    <source>
        <dbReference type="ARBA" id="ARBA00022884"/>
    </source>
</evidence>
<dbReference type="GO" id="GO:0003723">
    <property type="term" value="F:RNA binding"/>
    <property type="evidence" value="ECO:0007669"/>
    <property type="project" value="UniProtKB-KW"/>
</dbReference>
<sequence length="1196" mass="136016">MEGCSQVRRVYRGDGRSTFEELMDEENEREKRVEGVNSVEQKVDKIRKDEVRKVLKRMKSGKAVGPDDIPVEVWKCLVEAAVEFLTSLFNRVLESERVPEEWRRNLLVPIFKNKGDVQSCSNYRGIKLMSHTMKLWERVVKARLRKVVEICEQQYGFMPRKSTTDAIFALRILMEKYRDGQRELHCVFVDLEKVYDRVPREELWYCMRKSGVAEKYVRLVQDMYERSRTVVRCAVGQTEEFKVEVGLHQGSALSPFLFAIVMDQLSEEVRQESSWTMMFSDDIVICSESREQVEENLERWRFALERRGMKVGCSKTEYMCVNEREGSGTVRLQGEELKTAQEFKYLRSTVQSNGECGKEVRKRVQAARRMDPNTSASGGAPSQNTSPIKDPADLRDIIVRQGAIIRSYQDQVEALQDQLRGASIATPRDPPTAHGESPHLALPDKFDGSADCCRGFLRQCEVFFAHQPGMYSNEETQCAFVMSLLTSRALEWASAVWDADPQIRSSFTYFTGLIREVFEYPAGGKDISIQLMELRQGLDTTVDYAITFRTLAAQSGWNDASLWAVFRAGLNPELQTELACRAEATTLSQFVATAIRLDNLRRQRQAGALCATTVHPLARPDYPSFREEVPEPMQLGRSRLVAPVHQHLLVPVSLSVSDCCISVPALIDSGAAVNLIDGALVEKLVIPTFLCVPSLRITAIDSQPIGEGYLKHQTELLEFRVGLFHQERLAFYVTSSPANPMILGFPWLRRHDPQISWHSGELVRWSPACLDGCLRNQGQVYPLSLPESKAMEEYIETALAAGHIRSSTSPAAAEFFFVGKKDGGLRPYIDYRGLNAITVPCPYPLPLVPAVLKQLRGARMFTKLDLRSAYNLVRIRKGDKWKTTFHTTHGHYEYRVMPFGLTNAPTVFQALINGVFQDLLGKWVIVYIDDILVYSKSLEEQVLHVREVLSHLQQHHLYVKLEKCKVHRTTVTFLGYVISRQGVEMDMAKVRVVTDWPAPTTVRELQWFLGFANFYRQFTRNYSSVAGPLMSLLRGKPKRLVWTDQAWAAFQQLKECFTSAPILRYPDPDLPFVVEVDTSSSSLGAVLSQRHGEPGKLHPCASYSRKLTATEANYDVGNRELMAIKVALEEWRHWLEGARHPFQVLTDHRNLDYLCGAKRLNPVAGQMGLVLYLLPIHGDVLPWVQEREGRRSFQGI</sequence>
<dbReference type="GO" id="GO:0004523">
    <property type="term" value="F:RNA-DNA hybrid ribonuclease activity"/>
    <property type="evidence" value="ECO:0007669"/>
    <property type="project" value="UniProtKB-EC"/>
</dbReference>
<dbReference type="InterPro" id="IPR043502">
    <property type="entry name" value="DNA/RNA_pol_sf"/>
</dbReference>
<evidence type="ECO:0000313" key="13">
    <source>
        <dbReference type="EMBL" id="KAK3549336.1"/>
    </source>
</evidence>
<feature type="compositionally biased region" description="Polar residues" evidence="11">
    <location>
        <begin position="372"/>
        <end position="387"/>
    </location>
</feature>
<keyword evidence="6" id="KW-0255">Endonuclease</keyword>
<evidence type="ECO:0000256" key="11">
    <source>
        <dbReference type="SAM" id="MobiDB-lite"/>
    </source>
</evidence>
<dbReference type="InterPro" id="IPR005162">
    <property type="entry name" value="Retrotrans_gag_dom"/>
</dbReference>
<dbReference type="CDD" id="cd01650">
    <property type="entry name" value="RT_nLTR_like"/>
    <property type="match status" value="1"/>
</dbReference>
<dbReference type="Gene3D" id="3.10.20.370">
    <property type="match status" value="1"/>
</dbReference>
<keyword evidence="10" id="KW-0511">Multifunctional enzyme</keyword>
<feature type="domain" description="Reverse transcriptase" evidence="12">
    <location>
        <begin position="91"/>
        <end position="350"/>
    </location>
</feature>
<name>A0AAE0RCL7_9TELE</name>
<proteinExistence type="inferred from homology"/>
<evidence type="ECO:0000259" key="12">
    <source>
        <dbReference type="PROSITE" id="PS50878"/>
    </source>
</evidence>
<keyword evidence="14" id="KW-1185">Reference proteome</keyword>
<dbReference type="PANTHER" id="PTHR37984">
    <property type="entry name" value="PROTEIN CBG26694"/>
    <property type="match status" value="1"/>
</dbReference>
<comment type="caution">
    <text evidence="13">The sequence shown here is derived from an EMBL/GenBank/DDBJ whole genome shotgun (WGS) entry which is preliminary data.</text>
</comment>
<dbReference type="Pfam" id="PF03732">
    <property type="entry name" value="Retrotrans_gag"/>
    <property type="match status" value="1"/>
</dbReference>
<dbReference type="InterPro" id="IPR021109">
    <property type="entry name" value="Peptidase_aspartic_dom_sf"/>
</dbReference>
<gene>
    <name evidence="13" type="ORF">QTP70_034566</name>
</gene>
<dbReference type="FunFam" id="3.30.70.270:FF:000020">
    <property type="entry name" value="Transposon Tf2-6 polyprotein-like Protein"/>
    <property type="match status" value="1"/>
</dbReference>
<evidence type="ECO:0000256" key="9">
    <source>
        <dbReference type="ARBA" id="ARBA00022908"/>
    </source>
</evidence>
<dbReference type="EC" id="3.1.26.4" evidence="2"/>
<reference evidence="13" key="1">
    <citation type="submission" date="2023-06" db="EMBL/GenBank/DDBJ databases">
        <title>Male Hemibagrus guttatus genome.</title>
        <authorList>
            <person name="Bian C."/>
        </authorList>
    </citation>
    <scope>NUCLEOTIDE SEQUENCE</scope>
    <source>
        <strain evidence="13">Male_cb2023</strain>
        <tissue evidence="13">Muscle</tissue>
    </source>
</reference>
<dbReference type="SUPFAM" id="SSF56672">
    <property type="entry name" value="DNA/RNA polymerases"/>
    <property type="match status" value="2"/>
</dbReference>
<dbReference type="AlphaFoldDB" id="A0AAE0RCL7"/>
<dbReference type="EMBL" id="JAUCMX010000004">
    <property type="protein sequence ID" value="KAK3549336.1"/>
    <property type="molecule type" value="Genomic_DNA"/>
</dbReference>
<dbReference type="InterPro" id="IPR043128">
    <property type="entry name" value="Rev_trsase/Diguanyl_cyclase"/>
</dbReference>
<dbReference type="Pfam" id="PF17919">
    <property type="entry name" value="RT_RNaseH_2"/>
    <property type="match status" value="1"/>
</dbReference>
<dbReference type="PANTHER" id="PTHR37984:SF5">
    <property type="entry name" value="PROTEIN NYNRIN-LIKE"/>
    <property type="match status" value="1"/>
</dbReference>
<evidence type="ECO:0000256" key="2">
    <source>
        <dbReference type="ARBA" id="ARBA00012180"/>
    </source>
</evidence>
<dbReference type="InterPro" id="IPR000477">
    <property type="entry name" value="RT_dom"/>
</dbReference>
<accession>A0AAE0RCL7</accession>
<dbReference type="Gene3D" id="3.30.70.270">
    <property type="match status" value="3"/>
</dbReference>
<keyword evidence="5" id="KW-0540">Nuclease</keyword>
<dbReference type="InterPro" id="IPR001969">
    <property type="entry name" value="Aspartic_peptidase_AS"/>
</dbReference>